<feature type="non-terminal residue" evidence="2">
    <location>
        <position position="1"/>
    </location>
</feature>
<keyword evidence="3" id="KW-1185">Reference proteome</keyword>
<evidence type="ECO:0000313" key="3">
    <source>
        <dbReference type="Proteomes" id="UP000078542"/>
    </source>
</evidence>
<proteinExistence type="predicted"/>
<evidence type="ECO:0000313" key="2">
    <source>
        <dbReference type="EMBL" id="KYM96424.1"/>
    </source>
</evidence>
<evidence type="ECO:0000256" key="1">
    <source>
        <dbReference type="SAM" id="MobiDB-lite"/>
    </source>
</evidence>
<dbReference type="EMBL" id="KQ978219">
    <property type="protein sequence ID" value="KYM96424.1"/>
    <property type="molecule type" value="Genomic_DNA"/>
</dbReference>
<protein>
    <submittedName>
        <fullName evidence="2">Uncharacterized protein</fullName>
    </submittedName>
</protein>
<accession>A0A195C6D3</accession>
<feature type="region of interest" description="Disordered" evidence="1">
    <location>
        <begin position="40"/>
        <end position="63"/>
    </location>
</feature>
<dbReference type="AlphaFoldDB" id="A0A195C6D3"/>
<dbReference type="Proteomes" id="UP000078542">
    <property type="component" value="Unassembled WGS sequence"/>
</dbReference>
<organism evidence="2 3">
    <name type="scientific">Cyphomyrmex costatus</name>
    <dbReference type="NCBI Taxonomy" id="456900"/>
    <lineage>
        <taxon>Eukaryota</taxon>
        <taxon>Metazoa</taxon>
        <taxon>Ecdysozoa</taxon>
        <taxon>Arthropoda</taxon>
        <taxon>Hexapoda</taxon>
        <taxon>Insecta</taxon>
        <taxon>Pterygota</taxon>
        <taxon>Neoptera</taxon>
        <taxon>Endopterygota</taxon>
        <taxon>Hymenoptera</taxon>
        <taxon>Apocrita</taxon>
        <taxon>Aculeata</taxon>
        <taxon>Formicoidea</taxon>
        <taxon>Formicidae</taxon>
        <taxon>Myrmicinae</taxon>
        <taxon>Cyphomyrmex</taxon>
    </lineage>
</organism>
<sequence length="118" mass="13979">SAITYNYLTRTNIEGRRNRCTRQRDARRTPLDFGMIMARNPSSRSAPRTMIGGRESLRNSPTMGSRPIENTIWRAQVYSKAIRTRSHEFTLIRLGIYVIYRIYYFEHDSGLFFFFSNR</sequence>
<name>A0A195C6D3_9HYME</name>
<reference evidence="2 3" key="1">
    <citation type="submission" date="2016-03" db="EMBL/GenBank/DDBJ databases">
        <title>Cyphomyrmex costatus WGS genome.</title>
        <authorList>
            <person name="Nygaard S."/>
            <person name="Hu H."/>
            <person name="Boomsma J."/>
            <person name="Zhang G."/>
        </authorList>
    </citation>
    <scope>NUCLEOTIDE SEQUENCE [LARGE SCALE GENOMIC DNA]</scope>
    <source>
        <strain evidence="2">MS0001</strain>
        <tissue evidence="2">Whole body</tissue>
    </source>
</reference>
<gene>
    <name evidence="2" type="ORF">ALC62_12930</name>
</gene>